<dbReference type="GO" id="GO:0009738">
    <property type="term" value="P:abscisic acid-activated signaling pathway"/>
    <property type="evidence" value="ECO:0007669"/>
    <property type="project" value="UniProtKB-KW"/>
</dbReference>
<dbReference type="CDD" id="cd04038">
    <property type="entry name" value="C2_ArfGAP"/>
    <property type="match status" value="1"/>
</dbReference>
<evidence type="ECO:0000256" key="2">
    <source>
        <dbReference type="ARBA" id="ARBA00004236"/>
    </source>
</evidence>
<evidence type="ECO:0000256" key="4">
    <source>
        <dbReference type="ARBA" id="ARBA00022475"/>
    </source>
</evidence>
<evidence type="ECO:0000256" key="8">
    <source>
        <dbReference type="ARBA" id="ARBA00023121"/>
    </source>
</evidence>
<dbReference type="GO" id="GO:0008289">
    <property type="term" value="F:lipid binding"/>
    <property type="evidence" value="ECO:0007669"/>
    <property type="project" value="UniProtKB-KW"/>
</dbReference>
<dbReference type="GO" id="GO:0005634">
    <property type="term" value="C:nucleus"/>
    <property type="evidence" value="ECO:0007669"/>
    <property type="project" value="UniProtKB-SubCell"/>
</dbReference>
<dbReference type="SMART" id="SM00239">
    <property type="entry name" value="C2"/>
    <property type="match status" value="1"/>
</dbReference>
<evidence type="ECO:0000313" key="14">
    <source>
        <dbReference type="Proteomes" id="UP001180020"/>
    </source>
</evidence>
<keyword evidence="14" id="KW-1185">Reference proteome</keyword>
<keyword evidence="10" id="KW-0539">Nucleus</keyword>
<dbReference type="PANTHER" id="PTHR45933">
    <property type="entry name" value="PROTEIN C2-DOMAIN ABA-RELATED 4"/>
    <property type="match status" value="1"/>
</dbReference>
<dbReference type="PANTHER" id="PTHR45933:SF5">
    <property type="entry name" value="PROTEIN C2-DOMAIN ABA-RELATED 4"/>
    <property type="match status" value="1"/>
</dbReference>
<dbReference type="AlphaFoldDB" id="A0AAV9DLQ5"/>
<dbReference type="PROSITE" id="PS50004">
    <property type="entry name" value="C2"/>
    <property type="match status" value="1"/>
</dbReference>
<comment type="caution">
    <text evidence="13">The sequence shown here is derived from an EMBL/GenBank/DDBJ whole genome shotgun (WGS) entry which is preliminary data.</text>
</comment>
<keyword evidence="6" id="KW-0479">Metal-binding</keyword>
<keyword evidence="9" id="KW-0472">Membrane</keyword>
<dbReference type="PRINTS" id="PR00360">
    <property type="entry name" value="C2DOMAIN"/>
</dbReference>
<dbReference type="InterPro" id="IPR035892">
    <property type="entry name" value="C2_domain_sf"/>
</dbReference>
<evidence type="ECO:0000256" key="10">
    <source>
        <dbReference type="ARBA" id="ARBA00023242"/>
    </source>
</evidence>
<keyword evidence="3" id="KW-0343">GTPase activation</keyword>
<evidence type="ECO:0000256" key="3">
    <source>
        <dbReference type="ARBA" id="ARBA00022468"/>
    </source>
</evidence>
<organism evidence="13 14">
    <name type="scientific">Acorus calamus</name>
    <name type="common">Sweet flag</name>
    <dbReference type="NCBI Taxonomy" id="4465"/>
    <lineage>
        <taxon>Eukaryota</taxon>
        <taxon>Viridiplantae</taxon>
        <taxon>Streptophyta</taxon>
        <taxon>Embryophyta</taxon>
        <taxon>Tracheophyta</taxon>
        <taxon>Spermatophyta</taxon>
        <taxon>Magnoliopsida</taxon>
        <taxon>Liliopsida</taxon>
        <taxon>Acoraceae</taxon>
        <taxon>Acorus</taxon>
    </lineage>
</organism>
<evidence type="ECO:0000256" key="6">
    <source>
        <dbReference type="ARBA" id="ARBA00022723"/>
    </source>
</evidence>
<sequence length="184" mass="20840">MENVLGLLRVRVIRGVNLAVRDLRSSDPYVVLTMGNQKLKTHPVKKNLNPEWNEELTFAVVDPTLTVKLEVFDKDTLSVDDRLGDAEFEIQPFMEAVKVHTEHPEEVPSGTIIRRLAPSRQNCQAEESSIVWVDGKIVQYIVLRLRNVECGEVELQCSGSRFLNLKACKNCTLDHMLLLVCLSI</sequence>
<dbReference type="Gene3D" id="2.60.40.150">
    <property type="entry name" value="C2 domain"/>
    <property type="match status" value="1"/>
</dbReference>
<evidence type="ECO:0000256" key="9">
    <source>
        <dbReference type="ARBA" id="ARBA00023136"/>
    </source>
</evidence>
<feature type="domain" description="C2" evidence="12">
    <location>
        <begin position="1"/>
        <end position="103"/>
    </location>
</feature>
<dbReference type="Pfam" id="PF00168">
    <property type="entry name" value="C2"/>
    <property type="match status" value="1"/>
</dbReference>
<keyword evidence="5" id="KW-0938">Abscisic acid signaling pathway</keyword>
<dbReference type="Proteomes" id="UP001180020">
    <property type="component" value="Unassembled WGS sequence"/>
</dbReference>
<reference evidence="13" key="2">
    <citation type="submission" date="2023-06" db="EMBL/GenBank/DDBJ databases">
        <authorList>
            <person name="Ma L."/>
            <person name="Liu K.-W."/>
            <person name="Li Z."/>
            <person name="Hsiao Y.-Y."/>
            <person name="Qi Y."/>
            <person name="Fu T."/>
            <person name="Tang G."/>
            <person name="Zhang D."/>
            <person name="Sun W.-H."/>
            <person name="Liu D.-K."/>
            <person name="Li Y."/>
            <person name="Chen G.-Z."/>
            <person name="Liu X.-D."/>
            <person name="Liao X.-Y."/>
            <person name="Jiang Y.-T."/>
            <person name="Yu X."/>
            <person name="Hao Y."/>
            <person name="Huang J."/>
            <person name="Zhao X.-W."/>
            <person name="Ke S."/>
            <person name="Chen Y.-Y."/>
            <person name="Wu W.-L."/>
            <person name="Hsu J.-L."/>
            <person name="Lin Y.-F."/>
            <person name="Huang M.-D."/>
            <person name="Li C.-Y."/>
            <person name="Huang L."/>
            <person name="Wang Z.-W."/>
            <person name="Zhao X."/>
            <person name="Zhong W.-Y."/>
            <person name="Peng D.-H."/>
            <person name="Ahmad S."/>
            <person name="Lan S."/>
            <person name="Zhang J.-S."/>
            <person name="Tsai W.-C."/>
            <person name="Van De Peer Y."/>
            <person name="Liu Z.-J."/>
        </authorList>
    </citation>
    <scope>NUCLEOTIDE SEQUENCE</scope>
    <source>
        <strain evidence="13">CP</strain>
        <tissue evidence="13">Leaves</tissue>
    </source>
</reference>
<gene>
    <name evidence="13" type="primary">AGD11</name>
    <name evidence="13" type="ORF">QJS10_CPB12g00498</name>
</gene>
<proteinExistence type="inferred from homology"/>
<dbReference type="InterPro" id="IPR044562">
    <property type="entry name" value="CAR1-11"/>
</dbReference>
<evidence type="ECO:0000256" key="5">
    <source>
        <dbReference type="ARBA" id="ARBA00022682"/>
    </source>
</evidence>
<dbReference type="EMBL" id="JAUJYO010000012">
    <property type="protein sequence ID" value="KAK1301800.1"/>
    <property type="molecule type" value="Genomic_DNA"/>
</dbReference>
<comment type="subcellular location">
    <subcellularLocation>
        <location evidence="2">Cell membrane</location>
    </subcellularLocation>
    <subcellularLocation>
        <location evidence="1">Nucleus</location>
    </subcellularLocation>
</comment>
<keyword evidence="8" id="KW-0446">Lipid-binding</keyword>
<dbReference type="GO" id="GO:0046872">
    <property type="term" value="F:metal ion binding"/>
    <property type="evidence" value="ECO:0007669"/>
    <property type="project" value="UniProtKB-KW"/>
</dbReference>
<protein>
    <submittedName>
        <fullName evidence="13">ADP-ribosylation factor GTPase-activating protein AGD11</fullName>
    </submittedName>
</protein>
<dbReference type="InterPro" id="IPR000008">
    <property type="entry name" value="C2_dom"/>
</dbReference>
<keyword evidence="7" id="KW-0106">Calcium</keyword>
<reference evidence="13" key="1">
    <citation type="journal article" date="2023" name="Nat. Commun.">
        <title>Diploid and tetraploid genomes of Acorus and the evolution of monocots.</title>
        <authorList>
            <person name="Ma L."/>
            <person name="Liu K.W."/>
            <person name="Li Z."/>
            <person name="Hsiao Y.Y."/>
            <person name="Qi Y."/>
            <person name="Fu T."/>
            <person name="Tang G.D."/>
            <person name="Zhang D."/>
            <person name="Sun W.H."/>
            <person name="Liu D.K."/>
            <person name="Li Y."/>
            <person name="Chen G.Z."/>
            <person name="Liu X.D."/>
            <person name="Liao X.Y."/>
            <person name="Jiang Y.T."/>
            <person name="Yu X."/>
            <person name="Hao Y."/>
            <person name="Huang J."/>
            <person name="Zhao X.W."/>
            <person name="Ke S."/>
            <person name="Chen Y.Y."/>
            <person name="Wu W.L."/>
            <person name="Hsu J.L."/>
            <person name="Lin Y.F."/>
            <person name="Huang M.D."/>
            <person name="Li C.Y."/>
            <person name="Huang L."/>
            <person name="Wang Z.W."/>
            <person name="Zhao X."/>
            <person name="Zhong W.Y."/>
            <person name="Peng D.H."/>
            <person name="Ahmad S."/>
            <person name="Lan S."/>
            <person name="Zhang J.S."/>
            <person name="Tsai W.C."/>
            <person name="Van de Peer Y."/>
            <person name="Liu Z.J."/>
        </authorList>
    </citation>
    <scope>NUCLEOTIDE SEQUENCE</scope>
    <source>
        <strain evidence="13">CP</strain>
    </source>
</reference>
<comment type="similarity">
    <text evidence="11">Belongs to the plant CAR protein family.</text>
</comment>
<evidence type="ECO:0000259" key="12">
    <source>
        <dbReference type="PROSITE" id="PS50004"/>
    </source>
</evidence>
<dbReference type="GO" id="GO:0005886">
    <property type="term" value="C:plasma membrane"/>
    <property type="evidence" value="ECO:0007669"/>
    <property type="project" value="UniProtKB-SubCell"/>
</dbReference>
<keyword evidence="4" id="KW-1003">Cell membrane</keyword>
<evidence type="ECO:0000313" key="13">
    <source>
        <dbReference type="EMBL" id="KAK1301800.1"/>
    </source>
</evidence>
<name>A0AAV9DLQ5_ACOCL</name>
<dbReference type="SUPFAM" id="SSF49562">
    <property type="entry name" value="C2 domain (Calcium/lipid-binding domain, CaLB)"/>
    <property type="match status" value="1"/>
</dbReference>
<dbReference type="GO" id="GO:0005096">
    <property type="term" value="F:GTPase activator activity"/>
    <property type="evidence" value="ECO:0007669"/>
    <property type="project" value="UniProtKB-KW"/>
</dbReference>
<accession>A0AAV9DLQ5</accession>
<evidence type="ECO:0000256" key="1">
    <source>
        <dbReference type="ARBA" id="ARBA00004123"/>
    </source>
</evidence>
<evidence type="ECO:0000256" key="11">
    <source>
        <dbReference type="ARBA" id="ARBA00024037"/>
    </source>
</evidence>
<evidence type="ECO:0000256" key="7">
    <source>
        <dbReference type="ARBA" id="ARBA00022837"/>
    </source>
</evidence>